<evidence type="ECO:0000256" key="5">
    <source>
        <dbReference type="ARBA" id="ARBA00022989"/>
    </source>
</evidence>
<keyword evidence="7" id="KW-0472">Membrane</keyword>
<name>A0A6U0VF67_9CHLO</name>
<evidence type="ECO:0000256" key="3">
    <source>
        <dbReference type="ARBA" id="ARBA00022692"/>
    </source>
</evidence>
<evidence type="ECO:0000256" key="2">
    <source>
        <dbReference type="ARBA" id="ARBA00010877"/>
    </source>
</evidence>
<evidence type="ECO:0000256" key="1">
    <source>
        <dbReference type="ARBA" id="ARBA00004273"/>
    </source>
</evidence>
<evidence type="ECO:0008006" key="12">
    <source>
        <dbReference type="Google" id="ProtNLM"/>
    </source>
</evidence>
<comment type="subcellular location">
    <subcellularLocation>
        <location evidence="1">Mitochondrion inner membrane</location>
    </subcellularLocation>
</comment>
<evidence type="ECO:0000256" key="4">
    <source>
        <dbReference type="ARBA" id="ARBA00022792"/>
    </source>
</evidence>
<dbReference type="PANTHER" id="PTHR15415">
    <property type="entry name" value="MITOFILIN"/>
    <property type="match status" value="1"/>
</dbReference>
<comment type="similarity">
    <text evidence="2">Belongs to the MICOS complex subunit Mic60 family.</text>
</comment>
<organism evidence="10">
    <name type="scientific">Polytomella parva</name>
    <dbReference type="NCBI Taxonomy" id="51329"/>
    <lineage>
        <taxon>Eukaryota</taxon>
        <taxon>Viridiplantae</taxon>
        <taxon>Chlorophyta</taxon>
        <taxon>core chlorophytes</taxon>
        <taxon>Chlorophyceae</taxon>
        <taxon>CS clade</taxon>
        <taxon>Chlamydomonadales</taxon>
        <taxon>Chlamydomonadaceae</taxon>
        <taxon>Polytomella</taxon>
    </lineage>
</organism>
<dbReference type="GO" id="GO:0042407">
    <property type="term" value="P:cristae formation"/>
    <property type="evidence" value="ECO:0007669"/>
    <property type="project" value="TreeGrafter"/>
</dbReference>
<protein>
    <recommendedName>
        <fullName evidence="12">MICOS complex subunit MIC60</fullName>
    </recommendedName>
</protein>
<keyword evidence="8" id="KW-0175">Coiled coil</keyword>
<dbReference type="AlphaFoldDB" id="A0A6U0VF67"/>
<evidence type="ECO:0000313" key="10">
    <source>
        <dbReference type="EMBL" id="CAD8773881.1"/>
    </source>
</evidence>
<dbReference type="InterPro" id="IPR019133">
    <property type="entry name" value="MIC60"/>
</dbReference>
<evidence type="ECO:0000256" key="6">
    <source>
        <dbReference type="ARBA" id="ARBA00023128"/>
    </source>
</evidence>
<proteinExistence type="inferred from homology"/>
<feature type="coiled-coil region" evidence="8">
    <location>
        <begin position="167"/>
        <end position="194"/>
    </location>
</feature>
<feature type="compositionally biased region" description="Pro residues" evidence="9">
    <location>
        <begin position="16"/>
        <end position="38"/>
    </location>
</feature>
<dbReference type="EMBL" id="HBFM01016189">
    <property type="protein sequence ID" value="CAD8773881.1"/>
    <property type="molecule type" value="Transcribed_RNA"/>
</dbReference>
<dbReference type="EMBL" id="HBFM01016191">
    <property type="protein sequence ID" value="CAD8773882.1"/>
    <property type="molecule type" value="Transcribed_RNA"/>
</dbReference>
<keyword evidence="6" id="KW-0496">Mitochondrion</keyword>
<evidence type="ECO:0000256" key="9">
    <source>
        <dbReference type="SAM" id="MobiDB-lite"/>
    </source>
</evidence>
<keyword evidence="3" id="KW-0812">Transmembrane</keyword>
<keyword evidence="5" id="KW-1133">Transmembrane helix</keyword>
<dbReference type="GO" id="GO:0061617">
    <property type="term" value="C:MICOS complex"/>
    <property type="evidence" value="ECO:0007669"/>
    <property type="project" value="TreeGrafter"/>
</dbReference>
<dbReference type="PANTHER" id="PTHR15415:SF7">
    <property type="entry name" value="MICOS COMPLEX SUBUNIT MIC60"/>
    <property type="match status" value="1"/>
</dbReference>
<sequence length="420" mass="43708">MAVGLAKSDTGVLSPPLSPPLSPSPPPSPPNPPPPTSPRPSAKPLSRVLEGRGGNLLPLGLVKSFRNTSFGFFNAAISASRAACACAAAAVAAAPLTSPEDWAKFPQMFRQAVSDAAVFEKVLAKLAAWHEAQIAAVQADLKSQTARADELMVAGQKAVESFKALLKAQQQSTKELVDLEVKQAERRAQLAAQQHLVQERVDRGEKLDSIREEINALAMANEVRTKQQMAGKTSHLVGTAAALAAAAAEAGSNPAAAATPLLQAAIQLNNGNDPLLAAVAAALPKQAVLTRAQIEHQFRGIKSEVAALSYFPGTHSGIVAHWFARLAVWLKMDERKAVQALSKEEAVGGVDAALARAELLLADGKLTAAAEELTQAVKDTAAAALLVEWVSEARKRASLEAAIAALQGHAASLAAVAIAL</sequence>
<evidence type="ECO:0000256" key="8">
    <source>
        <dbReference type="SAM" id="Coils"/>
    </source>
</evidence>
<reference evidence="10" key="1">
    <citation type="submission" date="2021-01" db="EMBL/GenBank/DDBJ databases">
        <authorList>
            <person name="Corre E."/>
            <person name="Pelletier E."/>
            <person name="Niang G."/>
            <person name="Scheremetjew M."/>
            <person name="Finn R."/>
            <person name="Kale V."/>
            <person name="Holt S."/>
            <person name="Cochrane G."/>
            <person name="Meng A."/>
            <person name="Brown T."/>
            <person name="Cohen L."/>
        </authorList>
    </citation>
    <scope>NUCLEOTIDE SEQUENCE</scope>
    <source>
        <strain evidence="10">SAG 63-3</strain>
    </source>
</reference>
<accession>A0A6U0VF67</accession>
<feature type="region of interest" description="Disordered" evidence="9">
    <location>
        <begin position="1"/>
        <end position="48"/>
    </location>
</feature>
<gene>
    <name evidence="10" type="ORF">PPAR00522_LOCUS10287</name>
    <name evidence="11" type="ORF">PPAR00522_LOCUS10288</name>
</gene>
<keyword evidence="4" id="KW-0999">Mitochondrion inner membrane</keyword>
<evidence type="ECO:0000256" key="7">
    <source>
        <dbReference type="ARBA" id="ARBA00023136"/>
    </source>
</evidence>
<evidence type="ECO:0000313" key="11">
    <source>
        <dbReference type="EMBL" id="CAD8773882.1"/>
    </source>
</evidence>